<dbReference type="Pfam" id="PF16118">
    <property type="entry name" value="DUF4834"/>
    <property type="match status" value="1"/>
</dbReference>
<dbReference type="RefSeq" id="WP_024980052.1">
    <property type="nucleotide sequence ID" value="NZ_CBCRUM010000010.1"/>
</dbReference>
<evidence type="ECO:0000313" key="3">
    <source>
        <dbReference type="Proteomes" id="UP000182961"/>
    </source>
</evidence>
<evidence type="ECO:0008006" key="4">
    <source>
        <dbReference type="Google" id="ProtNLM"/>
    </source>
</evidence>
<dbReference type="EMBL" id="FOUT01000002">
    <property type="protein sequence ID" value="SFM79870.1"/>
    <property type="molecule type" value="Genomic_DNA"/>
</dbReference>
<organism evidence="2 3">
    <name type="scientific">Flavobacterium succinicans</name>
    <dbReference type="NCBI Taxonomy" id="29536"/>
    <lineage>
        <taxon>Bacteria</taxon>
        <taxon>Pseudomonadati</taxon>
        <taxon>Bacteroidota</taxon>
        <taxon>Flavobacteriia</taxon>
        <taxon>Flavobacteriales</taxon>
        <taxon>Flavobacteriaceae</taxon>
        <taxon>Flavobacterium</taxon>
    </lineage>
</organism>
<proteinExistence type="predicted"/>
<accession>A0A1I4TTF8</accession>
<dbReference type="Proteomes" id="UP000182961">
    <property type="component" value="Unassembled WGS sequence"/>
</dbReference>
<gene>
    <name evidence="2" type="ORF">SAMN05444143_102264</name>
</gene>
<dbReference type="AlphaFoldDB" id="A0A1I4TTF8"/>
<dbReference type="STRING" id="29536.FLB_12980"/>
<evidence type="ECO:0000256" key="1">
    <source>
        <dbReference type="SAM" id="Phobius"/>
    </source>
</evidence>
<sequence length="96" mass="11449">MQLASFSGFIKTLLYMIMFYYVFKFLAKLFLPILVKKAVEKAGESFQQQQQYSQQQYNQNNRNYTHQDEIIVDTARSKNPKETKKVGEYVDYEEID</sequence>
<keyword evidence="1" id="KW-0472">Membrane</keyword>
<evidence type="ECO:0000313" key="2">
    <source>
        <dbReference type="EMBL" id="SFM79870.1"/>
    </source>
</evidence>
<keyword evidence="1" id="KW-0812">Transmembrane</keyword>
<dbReference type="eggNOG" id="ENOG5033BIV">
    <property type="taxonomic scope" value="Bacteria"/>
</dbReference>
<feature type="transmembrane region" description="Helical" evidence="1">
    <location>
        <begin position="12"/>
        <end position="31"/>
    </location>
</feature>
<reference evidence="3" key="1">
    <citation type="submission" date="2016-10" db="EMBL/GenBank/DDBJ databases">
        <authorList>
            <person name="Varghese N."/>
            <person name="Submissions S."/>
        </authorList>
    </citation>
    <scope>NUCLEOTIDE SEQUENCE [LARGE SCALE GENOMIC DNA]</scope>
    <source>
        <strain evidence="3">DSM 4002</strain>
    </source>
</reference>
<keyword evidence="3" id="KW-1185">Reference proteome</keyword>
<name>A0A1I4TTF8_9FLAO</name>
<protein>
    <recommendedName>
        <fullName evidence="4">DUF4834 domain-containing protein</fullName>
    </recommendedName>
</protein>
<keyword evidence="1" id="KW-1133">Transmembrane helix</keyword>
<dbReference type="InterPro" id="IPR032272">
    <property type="entry name" value="DUF4834"/>
</dbReference>